<dbReference type="OrthoDB" id="153365at2"/>
<dbReference type="AlphaFoldDB" id="A0A5A5TGP5"/>
<dbReference type="PANTHER" id="PTHR37305:SF1">
    <property type="entry name" value="MEMBRANE PROTEIN"/>
    <property type="match status" value="1"/>
</dbReference>
<accession>A0A5A5TGP5</accession>
<feature type="transmembrane region" description="Helical" evidence="1">
    <location>
        <begin position="129"/>
        <end position="161"/>
    </location>
</feature>
<organism evidence="2 3">
    <name type="scientific">Dictyobacter arantiisoli</name>
    <dbReference type="NCBI Taxonomy" id="2014874"/>
    <lineage>
        <taxon>Bacteria</taxon>
        <taxon>Bacillati</taxon>
        <taxon>Chloroflexota</taxon>
        <taxon>Ktedonobacteria</taxon>
        <taxon>Ktedonobacterales</taxon>
        <taxon>Dictyobacteraceae</taxon>
        <taxon>Dictyobacter</taxon>
    </lineage>
</organism>
<keyword evidence="1" id="KW-0812">Transmembrane</keyword>
<evidence type="ECO:0000313" key="3">
    <source>
        <dbReference type="Proteomes" id="UP000322530"/>
    </source>
</evidence>
<keyword evidence="3" id="KW-1185">Reference proteome</keyword>
<feature type="transmembrane region" description="Helical" evidence="1">
    <location>
        <begin position="181"/>
        <end position="204"/>
    </location>
</feature>
<feature type="transmembrane region" description="Helical" evidence="1">
    <location>
        <begin position="41"/>
        <end position="61"/>
    </location>
</feature>
<gene>
    <name evidence="2" type="ORF">KDI_38900</name>
</gene>
<feature type="transmembrane region" description="Helical" evidence="1">
    <location>
        <begin position="282"/>
        <end position="301"/>
    </location>
</feature>
<dbReference type="RefSeq" id="WP_149403216.1">
    <property type="nucleotide sequence ID" value="NZ_BIXY01000067.1"/>
</dbReference>
<feature type="transmembrane region" description="Helical" evidence="1">
    <location>
        <begin position="89"/>
        <end position="108"/>
    </location>
</feature>
<name>A0A5A5TGP5_9CHLR</name>
<evidence type="ECO:0000313" key="2">
    <source>
        <dbReference type="EMBL" id="GCF10326.1"/>
    </source>
</evidence>
<dbReference type="Pfam" id="PF12730">
    <property type="entry name" value="ABC2_membrane_4"/>
    <property type="match status" value="1"/>
</dbReference>
<evidence type="ECO:0000256" key="1">
    <source>
        <dbReference type="SAM" id="Phobius"/>
    </source>
</evidence>
<sequence>MSTIANSKLVTSAEERAQLRASTPSFFGLVRGELLKLSRRWSTWIPLVITLLFIAACMFLQTLRSGLKDYLTTDPLHALYGYSENGLGFTRAFIGLYLLILTAYVIGLEYQMGTIRVLISRGVGKLQLLAAKVTTIAIVAVLVLIVALILNVIMMGVVLIIGTGNLNALNSLTPQFWSDTLVSLSTILVSMLVTILLGTAASVLGRSLTIGLALGLAWFPVDNIGSQFFGLGYELSKNNFWLDATAYFLGPNLNRMAGAILPASLHVTAILFKPLVEVDGSHTLWVAAVYGAIFLAASILLTKFRDIKE</sequence>
<protein>
    <recommendedName>
        <fullName evidence="4">ABC transporter permease</fullName>
    </recommendedName>
</protein>
<dbReference type="Proteomes" id="UP000322530">
    <property type="component" value="Unassembled WGS sequence"/>
</dbReference>
<dbReference type="PANTHER" id="PTHR37305">
    <property type="entry name" value="INTEGRAL MEMBRANE PROTEIN-RELATED"/>
    <property type="match status" value="1"/>
</dbReference>
<dbReference type="EMBL" id="BIXY01000067">
    <property type="protein sequence ID" value="GCF10326.1"/>
    <property type="molecule type" value="Genomic_DNA"/>
</dbReference>
<comment type="caution">
    <text evidence="2">The sequence shown here is derived from an EMBL/GenBank/DDBJ whole genome shotgun (WGS) entry which is preliminary data.</text>
</comment>
<keyword evidence="1" id="KW-0472">Membrane</keyword>
<reference evidence="2 3" key="1">
    <citation type="submission" date="2019-01" db="EMBL/GenBank/DDBJ databases">
        <title>Draft genome sequence of Dictyobacter sp. Uno17.</title>
        <authorList>
            <person name="Wang C.M."/>
            <person name="Zheng Y."/>
            <person name="Sakai Y."/>
            <person name="Abe K."/>
            <person name="Yokota A."/>
            <person name="Yabe S."/>
        </authorList>
    </citation>
    <scope>NUCLEOTIDE SEQUENCE [LARGE SCALE GENOMIC DNA]</scope>
    <source>
        <strain evidence="2 3">Uno17</strain>
    </source>
</reference>
<proteinExistence type="predicted"/>
<evidence type="ECO:0008006" key="4">
    <source>
        <dbReference type="Google" id="ProtNLM"/>
    </source>
</evidence>
<keyword evidence="1" id="KW-1133">Transmembrane helix</keyword>